<organism evidence="2 3">
    <name type="scientific">Candidatus Contendobacter odensis Run_B_J11</name>
    <dbReference type="NCBI Taxonomy" id="1400861"/>
    <lineage>
        <taxon>Bacteria</taxon>
        <taxon>Pseudomonadati</taxon>
        <taxon>Pseudomonadota</taxon>
        <taxon>Gammaproteobacteria</taxon>
        <taxon>Candidatus Competibacteraceae</taxon>
        <taxon>Candidatus Contendibacter</taxon>
    </lineage>
</organism>
<name>A0A7U7G803_9GAMM</name>
<dbReference type="PANTHER" id="PTHR30383:SF24">
    <property type="entry name" value="THIOESTERASE 1_PROTEASE 1_LYSOPHOSPHOLIPASE L1"/>
    <property type="match status" value="1"/>
</dbReference>
<dbReference type="SUPFAM" id="SSF52266">
    <property type="entry name" value="SGNH hydrolase"/>
    <property type="match status" value="1"/>
</dbReference>
<dbReference type="AlphaFoldDB" id="A0A7U7G803"/>
<dbReference type="InterPro" id="IPR013830">
    <property type="entry name" value="SGNH_hydro"/>
</dbReference>
<evidence type="ECO:0000259" key="1">
    <source>
        <dbReference type="Pfam" id="PF13472"/>
    </source>
</evidence>
<gene>
    <name evidence="2" type="primary">tesA</name>
    <name evidence="2" type="ORF">BN874_1230059</name>
</gene>
<dbReference type="GO" id="GO:0006508">
    <property type="term" value="P:proteolysis"/>
    <property type="evidence" value="ECO:0007669"/>
    <property type="project" value="UniProtKB-KW"/>
</dbReference>
<proteinExistence type="predicted"/>
<dbReference type="GO" id="GO:0008233">
    <property type="term" value="F:peptidase activity"/>
    <property type="evidence" value="ECO:0007669"/>
    <property type="project" value="UniProtKB-KW"/>
</dbReference>
<dbReference type="Gene3D" id="3.40.50.1110">
    <property type="entry name" value="SGNH hydrolase"/>
    <property type="match status" value="1"/>
</dbReference>
<reference evidence="2 3" key="1">
    <citation type="journal article" date="2014" name="ISME J.">
        <title>Candidatus Competibacter-lineage genomes retrieved from metagenomes reveal functional metabolic diversity.</title>
        <authorList>
            <person name="McIlroy S.J."/>
            <person name="Albertsen M."/>
            <person name="Andresen E.K."/>
            <person name="Saunders A.M."/>
            <person name="Kristiansen R."/>
            <person name="Stokholm-Bjerregaard M."/>
            <person name="Nielsen K.L."/>
            <person name="Nielsen P.H."/>
        </authorList>
    </citation>
    <scope>NUCLEOTIDE SEQUENCE [LARGE SCALE GENOMIC DNA]</scope>
    <source>
        <strain evidence="2 3">Run_B_J11</strain>
    </source>
</reference>
<evidence type="ECO:0000313" key="2">
    <source>
        <dbReference type="EMBL" id="CDH43549.1"/>
    </source>
</evidence>
<dbReference type="InterPro" id="IPR051532">
    <property type="entry name" value="Ester_Hydrolysis_Enzymes"/>
</dbReference>
<evidence type="ECO:0000313" key="3">
    <source>
        <dbReference type="Proteomes" id="UP000019184"/>
    </source>
</evidence>
<keyword evidence="2" id="KW-0378">Hydrolase</keyword>
<sequence>MGWPGLKPMIKTNGSYGLPLWLLWLAALLGAPVQAETPAILVLGDSLSAAYGIPAEQGWVSLLQRRLAERGFPHRVVNASISGDTTSGGLSRLPAALTRDRPTIVIVELGANDGLRGQPLMAMTANLARIIELSQQAGAQVMLTEMRIPPNYGPLYTQKFQATFSELAKRHDITLIPFLLEGVAGNPALIQEDGLHPRTNAQPRILDNVWPVLEPVLK</sequence>
<dbReference type="EMBL" id="CBTK010000028">
    <property type="protein sequence ID" value="CDH43549.1"/>
    <property type="molecule type" value="Genomic_DNA"/>
</dbReference>
<feature type="domain" description="SGNH hydrolase-type esterase" evidence="1">
    <location>
        <begin position="42"/>
        <end position="198"/>
    </location>
</feature>
<dbReference type="CDD" id="cd01822">
    <property type="entry name" value="Lysophospholipase_L1_like"/>
    <property type="match status" value="1"/>
</dbReference>
<dbReference type="PANTHER" id="PTHR30383">
    <property type="entry name" value="THIOESTERASE 1/PROTEASE 1/LYSOPHOSPHOLIPASE L1"/>
    <property type="match status" value="1"/>
</dbReference>
<dbReference type="InterPro" id="IPR036514">
    <property type="entry name" value="SGNH_hydro_sf"/>
</dbReference>
<dbReference type="Pfam" id="PF13472">
    <property type="entry name" value="Lipase_GDSL_2"/>
    <property type="match status" value="1"/>
</dbReference>
<accession>A0A7U7G803</accession>
<dbReference type="EC" id="3.1.1.5" evidence="2"/>
<dbReference type="GO" id="GO:0004622">
    <property type="term" value="F:phosphatidylcholine lysophospholipase activity"/>
    <property type="evidence" value="ECO:0007669"/>
    <property type="project" value="UniProtKB-EC"/>
</dbReference>
<keyword evidence="2" id="KW-0645">Protease</keyword>
<dbReference type="Proteomes" id="UP000019184">
    <property type="component" value="Unassembled WGS sequence"/>
</dbReference>
<dbReference type="EC" id="3.1.2.-" evidence="2"/>
<protein>
    <submittedName>
        <fullName evidence="2">Multifunctional: acyl-CoA thioesterase I protease I lysophospholipaseL(I)</fullName>
        <ecNumber evidence="2">3.1.1.5</ecNumber>
        <ecNumber evidence="2">3.1.2.-</ecNumber>
    </submittedName>
</protein>
<keyword evidence="3" id="KW-1185">Reference proteome</keyword>
<comment type="caution">
    <text evidence="2">The sequence shown here is derived from an EMBL/GenBank/DDBJ whole genome shotgun (WGS) entry which is preliminary data.</text>
</comment>